<reference evidence="2 3" key="1">
    <citation type="submission" date="2016-10" db="EMBL/GenBank/DDBJ databases">
        <title>Genome sequence of the basidiomycete white-rot fungus Trametes pubescens.</title>
        <authorList>
            <person name="Makela M.R."/>
            <person name="Granchi Z."/>
            <person name="Peng M."/>
            <person name="De Vries R.P."/>
            <person name="Grigoriev I."/>
            <person name="Riley R."/>
            <person name="Hilden K."/>
        </authorList>
    </citation>
    <scope>NUCLEOTIDE SEQUENCE [LARGE SCALE GENOMIC DNA]</scope>
    <source>
        <strain evidence="2 3">FBCC735</strain>
    </source>
</reference>
<dbReference type="Gene3D" id="1.20.1050.10">
    <property type="match status" value="1"/>
</dbReference>
<dbReference type="Gene3D" id="3.40.30.10">
    <property type="entry name" value="Glutaredoxin"/>
    <property type="match status" value="2"/>
</dbReference>
<dbReference type="Proteomes" id="UP000184267">
    <property type="component" value="Unassembled WGS sequence"/>
</dbReference>
<dbReference type="AlphaFoldDB" id="A0A1M2VGX8"/>
<keyword evidence="3" id="KW-1185">Reference proteome</keyword>
<feature type="domain" description="GST N-terminal" evidence="1">
    <location>
        <begin position="5"/>
        <end position="118"/>
    </location>
</feature>
<dbReference type="InterPro" id="IPR036282">
    <property type="entry name" value="Glutathione-S-Trfase_C_sf"/>
</dbReference>
<dbReference type="SUPFAM" id="SSF47616">
    <property type="entry name" value="GST C-terminal domain-like"/>
    <property type="match status" value="1"/>
</dbReference>
<evidence type="ECO:0000259" key="1">
    <source>
        <dbReference type="PROSITE" id="PS50404"/>
    </source>
</evidence>
<evidence type="ECO:0000313" key="3">
    <source>
        <dbReference type="Proteomes" id="UP000184267"/>
    </source>
</evidence>
<comment type="caution">
    <text evidence="2">The sequence shown here is derived from an EMBL/GenBank/DDBJ whole genome shotgun (WGS) entry which is preliminary data.</text>
</comment>
<evidence type="ECO:0000313" key="2">
    <source>
        <dbReference type="EMBL" id="OJT06827.1"/>
    </source>
</evidence>
<proteinExistence type="predicted"/>
<dbReference type="OrthoDB" id="202840at2759"/>
<dbReference type="PROSITE" id="PS50404">
    <property type="entry name" value="GST_NTER"/>
    <property type="match status" value="1"/>
</dbReference>
<dbReference type="InterPro" id="IPR036249">
    <property type="entry name" value="Thioredoxin-like_sf"/>
</dbReference>
<dbReference type="PANTHER" id="PTHR43968:SF6">
    <property type="entry name" value="GLUTATHIONE S-TRANSFERASE OMEGA"/>
    <property type="match status" value="1"/>
</dbReference>
<dbReference type="STRING" id="154538.A0A1M2VGX8"/>
<dbReference type="InterPro" id="IPR050983">
    <property type="entry name" value="GST_Omega/HSP26"/>
</dbReference>
<dbReference type="SUPFAM" id="SSF52833">
    <property type="entry name" value="Thioredoxin-like"/>
    <property type="match status" value="1"/>
</dbReference>
<dbReference type="PANTHER" id="PTHR43968">
    <property type="match status" value="1"/>
</dbReference>
<dbReference type="InterPro" id="IPR004045">
    <property type="entry name" value="Glutathione_S-Trfase_N"/>
</dbReference>
<dbReference type="EMBL" id="MNAD01001255">
    <property type="protein sequence ID" value="OJT06827.1"/>
    <property type="molecule type" value="Genomic_DNA"/>
</dbReference>
<protein>
    <recommendedName>
        <fullName evidence="1">GST N-terminal domain-containing protein</fullName>
    </recommendedName>
</protein>
<organism evidence="2 3">
    <name type="scientific">Trametes pubescens</name>
    <name type="common">White-rot fungus</name>
    <dbReference type="NCBI Taxonomy" id="154538"/>
    <lineage>
        <taxon>Eukaryota</taxon>
        <taxon>Fungi</taxon>
        <taxon>Dikarya</taxon>
        <taxon>Basidiomycota</taxon>
        <taxon>Agaricomycotina</taxon>
        <taxon>Agaricomycetes</taxon>
        <taxon>Polyporales</taxon>
        <taxon>Polyporaceae</taxon>
        <taxon>Trametes</taxon>
    </lineage>
</organism>
<dbReference type="GO" id="GO:0005737">
    <property type="term" value="C:cytoplasm"/>
    <property type="evidence" value="ECO:0007669"/>
    <property type="project" value="TreeGrafter"/>
</dbReference>
<gene>
    <name evidence="2" type="ORF">TRAPUB_2344</name>
</gene>
<dbReference type="Pfam" id="PF13409">
    <property type="entry name" value="GST_N_2"/>
    <property type="match status" value="1"/>
</dbReference>
<sequence length="255" mass="27424">MSAQKRITLYTALASPFPHRVRLALEEANATYDTIQISLVNKQEWYQKKVYPERAQVPSPAPSSSSTCRSAQPLPQVPYLIYGGPELHPDEAPSPDAVKIPESLVILEFLADIFPAALLLPADPVLRARARVFTAAVETELLPAQRGFFLMGAPPDAILAALDALQARLPPSGGFAAGPEWSIADAAVMLIFFRLRMSVTLEVGFFAPGAAQAVRAALESPRFARLQRYIADNVARPSMAATWDEVSGATPGGTG</sequence>
<name>A0A1M2VGX8_TRAPU</name>
<dbReference type="CDD" id="cd00570">
    <property type="entry name" value="GST_N_family"/>
    <property type="match status" value="1"/>
</dbReference>
<dbReference type="OMA" id="QVPYLIY"/>
<accession>A0A1M2VGX8</accession>